<dbReference type="GO" id="GO:0006006">
    <property type="term" value="P:glucose metabolic process"/>
    <property type="evidence" value="ECO:0007669"/>
    <property type="project" value="TreeGrafter"/>
</dbReference>
<reference evidence="15 16" key="1">
    <citation type="submission" date="2015-04" db="EMBL/GenBank/DDBJ databases">
        <title>Complete genome of flavobacterium.</title>
        <authorList>
            <person name="Kwon Y.M."/>
            <person name="Kim S.-J."/>
        </authorList>
    </citation>
    <scope>NUCLEOTIDE SEQUENCE [LARGE SCALE GENOMIC DNA]</scope>
    <source>
        <strain evidence="15 16">DK169</strain>
    </source>
</reference>
<accession>A0A0Q1BL32</accession>
<evidence type="ECO:0000256" key="2">
    <source>
        <dbReference type="ARBA" id="ARBA00004496"/>
    </source>
</evidence>
<feature type="binding site" evidence="14">
    <location>
        <begin position="195"/>
        <end position="197"/>
    </location>
    <ligand>
        <name>beta-D-galactose</name>
        <dbReference type="ChEBI" id="CHEBI:27667"/>
    </ligand>
</feature>
<dbReference type="FunFam" id="2.70.98.10:FF:000003">
    <property type="entry name" value="Aldose 1-epimerase"/>
    <property type="match status" value="1"/>
</dbReference>
<evidence type="ECO:0000256" key="7">
    <source>
        <dbReference type="ARBA" id="ARBA00022553"/>
    </source>
</evidence>
<evidence type="ECO:0000256" key="8">
    <source>
        <dbReference type="ARBA" id="ARBA00022837"/>
    </source>
</evidence>
<organism evidence="15 16">
    <name type="scientific">Flagellimonas eckloniae</name>
    <dbReference type="NCBI Taxonomy" id="346185"/>
    <lineage>
        <taxon>Bacteria</taxon>
        <taxon>Pseudomonadati</taxon>
        <taxon>Bacteroidota</taxon>
        <taxon>Flavobacteriia</taxon>
        <taxon>Flavobacteriales</taxon>
        <taxon>Flavobacteriaceae</taxon>
        <taxon>Flagellimonas</taxon>
    </lineage>
</organism>
<protein>
    <recommendedName>
        <fullName evidence="11">Aldose 1-epimerase</fullName>
        <ecNumber evidence="11">5.1.3.3</ecNumber>
    </recommendedName>
</protein>
<dbReference type="UniPathway" id="UPA00242"/>
<dbReference type="InterPro" id="IPR008183">
    <property type="entry name" value="Aldose_1/G6P_1-epimerase"/>
</dbReference>
<dbReference type="PIRSF" id="PIRSF005096">
    <property type="entry name" value="GALM"/>
    <property type="match status" value="1"/>
</dbReference>
<feature type="active site" description="Proton donor" evidence="12">
    <location>
        <position position="195"/>
    </location>
</feature>
<gene>
    <name evidence="15" type="ORF">AAY42_17110</name>
</gene>
<proteinExistence type="inferred from homology"/>
<keyword evidence="16" id="KW-1185">Reference proteome</keyword>
<feature type="binding site" evidence="13">
    <location>
        <position position="267"/>
    </location>
    <ligand>
        <name>beta-D-galactose</name>
        <dbReference type="ChEBI" id="CHEBI:27667"/>
    </ligand>
</feature>
<evidence type="ECO:0000256" key="1">
    <source>
        <dbReference type="ARBA" id="ARBA00001913"/>
    </source>
</evidence>
<evidence type="ECO:0000313" key="15">
    <source>
        <dbReference type="EMBL" id="KQC31409.1"/>
    </source>
</evidence>
<evidence type="ECO:0000256" key="10">
    <source>
        <dbReference type="ARBA" id="ARBA00023277"/>
    </source>
</evidence>
<comment type="caution">
    <text evidence="15">The sequence shown here is derived from an EMBL/GenBank/DDBJ whole genome shotgun (WGS) entry which is preliminary data.</text>
</comment>
<evidence type="ECO:0000256" key="11">
    <source>
        <dbReference type="PIRNR" id="PIRNR005096"/>
    </source>
</evidence>
<comment type="cofactor">
    <cofactor evidence="1">
        <name>Ca(2+)</name>
        <dbReference type="ChEBI" id="CHEBI:29108"/>
    </cofactor>
</comment>
<comment type="subunit">
    <text evidence="5">Monomer.</text>
</comment>
<feature type="binding site" evidence="14">
    <location>
        <begin position="98"/>
        <end position="99"/>
    </location>
    <ligand>
        <name>beta-D-galactose</name>
        <dbReference type="ChEBI" id="CHEBI:27667"/>
    </ligand>
</feature>
<dbReference type="SUPFAM" id="SSF74650">
    <property type="entry name" value="Galactose mutarotase-like"/>
    <property type="match status" value="1"/>
</dbReference>
<dbReference type="AlphaFoldDB" id="A0A0Q1BL32"/>
<dbReference type="CDD" id="cd09019">
    <property type="entry name" value="galactose_mutarotase_like"/>
    <property type="match status" value="1"/>
</dbReference>
<evidence type="ECO:0000256" key="3">
    <source>
        <dbReference type="ARBA" id="ARBA00005028"/>
    </source>
</evidence>
<keyword evidence="9 11" id="KW-0413">Isomerase</keyword>
<evidence type="ECO:0000256" key="9">
    <source>
        <dbReference type="ARBA" id="ARBA00023235"/>
    </source>
</evidence>
<evidence type="ECO:0000256" key="4">
    <source>
        <dbReference type="ARBA" id="ARBA00006206"/>
    </source>
</evidence>
<dbReference type="InterPro" id="IPR011013">
    <property type="entry name" value="Gal_mutarotase_sf_dom"/>
</dbReference>
<feature type="active site" description="Proton acceptor" evidence="12">
    <location>
        <position position="333"/>
    </location>
</feature>
<evidence type="ECO:0000256" key="6">
    <source>
        <dbReference type="ARBA" id="ARBA00022490"/>
    </source>
</evidence>
<keyword evidence="7" id="KW-0597">Phosphoprotein</keyword>
<evidence type="ECO:0000256" key="12">
    <source>
        <dbReference type="PIRSR" id="PIRSR005096-1"/>
    </source>
</evidence>
<dbReference type="InterPro" id="IPR015443">
    <property type="entry name" value="Aldose_1-epimerase"/>
</dbReference>
<dbReference type="PATRIC" id="fig|1547436.3.peg.3524"/>
<name>A0A0Q1BL32_9FLAO</name>
<comment type="pathway">
    <text evidence="3 11">Carbohydrate metabolism; hexose metabolism.</text>
</comment>
<dbReference type="EMBL" id="LCTZ01000002">
    <property type="protein sequence ID" value="KQC31409.1"/>
    <property type="molecule type" value="Genomic_DNA"/>
</dbReference>
<dbReference type="NCBIfam" id="NF008277">
    <property type="entry name" value="PRK11055.1"/>
    <property type="match status" value="1"/>
</dbReference>
<dbReference type="GO" id="GO:0004034">
    <property type="term" value="F:aldose 1-epimerase activity"/>
    <property type="evidence" value="ECO:0007669"/>
    <property type="project" value="UniProtKB-EC"/>
</dbReference>
<comment type="similarity">
    <text evidence="4 11">Belongs to the aldose epimerase family.</text>
</comment>
<keyword evidence="6" id="KW-0963">Cytoplasm</keyword>
<dbReference type="InterPro" id="IPR047215">
    <property type="entry name" value="Galactose_mutarotase-like"/>
</dbReference>
<dbReference type="Gene3D" id="2.70.98.10">
    <property type="match status" value="1"/>
</dbReference>
<evidence type="ECO:0000256" key="14">
    <source>
        <dbReference type="PIRSR" id="PIRSR005096-3"/>
    </source>
</evidence>
<comment type="catalytic activity">
    <reaction evidence="11">
        <text>alpha-D-glucose = beta-D-glucose</text>
        <dbReference type="Rhea" id="RHEA:10264"/>
        <dbReference type="ChEBI" id="CHEBI:15903"/>
        <dbReference type="ChEBI" id="CHEBI:17925"/>
        <dbReference type="EC" id="5.1.3.3"/>
    </reaction>
</comment>
<comment type="subcellular location">
    <subcellularLocation>
        <location evidence="2">Cytoplasm</location>
    </subcellularLocation>
</comment>
<dbReference type="PANTHER" id="PTHR10091:SF0">
    <property type="entry name" value="GALACTOSE MUTAROTASE"/>
    <property type="match status" value="1"/>
</dbReference>
<evidence type="ECO:0000256" key="5">
    <source>
        <dbReference type="ARBA" id="ARBA00011245"/>
    </source>
</evidence>
<evidence type="ECO:0000256" key="13">
    <source>
        <dbReference type="PIRSR" id="PIRSR005096-2"/>
    </source>
</evidence>
<evidence type="ECO:0000313" key="16">
    <source>
        <dbReference type="Proteomes" id="UP000050827"/>
    </source>
</evidence>
<dbReference type="GO" id="GO:0005737">
    <property type="term" value="C:cytoplasm"/>
    <property type="evidence" value="ECO:0007669"/>
    <property type="project" value="UniProtKB-SubCell"/>
</dbReference>
<sequence length="372" mass="41470">MGLGISQTELIQIQRKLSNLSSKDFELTIDGKNTQLFTLKNKNGLNAVFSNYGQRIISLHVPDKQGNFDDIVLGFSSLPEYFDGPGKYFGAVIGRYGNRIAQGEFTLNGTTHRLTKNKGGNHLHGGKNGFGSVVWDATQVSEGEIHFSGVSPDGEEGYPGNLFCEVTYKLNDTNELIIEYKAKTDKATPVNLTHHSYFNLKGAGNGTVDRHILHINANSFTPVDQHIIPTGSLESVQGTPFDFLEPKPIGRDIKTRNEQLEFGNGYDHNFVLDTSSKRDDDLIFAAKVVEPESGRTMEVYTNEPGIQFYSGNYLGIKGKKRKYYEDRGAFCLETQHFPDSPNNLNFPSTILQPDEVYKSTCIYRFGVLTEEV</sequence>
<dbReference type="EC" id="5.1.3.3" evidence="11"/>
<dbReference type="PANTHER" id="PTHR10091">
    <property type="entry name" value="ALDOSE-1-EPIMERASE"/>
    <property type="match status" value="1"/>
</dbReference>
<dbReference type="Pfam" id="PF01263">
    <property type="entry name" value="Aldose_epim"/>
    <property type="match status" value="1"/>
</dbReference>
<keyword evidence="10 11" id="KW-0119">Carbohydrate metabolism</keyword>
<dbReference type="GO" id="GO:0030246">
    <property type="term" value="F:carbohydrate binding"/>
    <property type="evidence" value="ECO:0007669"/>
    <property type="project" value="InterPro"/>
</dbReference>
<dbReference type="GO" id="GO:0033499">
    <property type="term" value="P:galactose catabolic process via UDP-galactose, Leloir pathway"/>
    <property type="evidence" value="ECO:0007669"/>
    <property type="project" value="TreeGrafter"/>
</dbReference>
<dbReference type="Proteomes" id="UP000050827">
    <property type="component" value="Unassembled WGS sequence"/>
</dbReference>
<dbReference type="STRING" id="346185.AAY42_17110"/>
<dbReference type="InterPro" id="IPR014718">
    <property type="entry name" value="GH-type_carb-bd"/>
</dbReference>
<keyword evidence="8" id="KW-0106">Calcium</keyword>